<keyword evidence="1" id="KW-0238">DNA-binding</keyword>
<dbReference type="Pfam" id="PF02082">
    <property type="entry name" value="Rrf2"/>
    <property type="match status" value="1"/>
</dbReference>
<evidence type="ECO:0000256" key="1">
    <source>
        <dbReference type="ARBA" id="ARBA00023125"/>
    </source>
</evidence>
<dbReference type="InterPro" id="IPR030489">
    <property type="entry name" value="TR_Rrf2-type_CS"/>
</dbReference>
<dbReference type="InterPro" id="IPR000944">
    <property type="entry name" value="Tscrpt_reg_Rrf2"/>
</dbReference>
<dbReference type="PANTHER" id="PTHR33221">
    <property type="entry name" value="WINGED HELIX-TURN-HELIX TRANSCRIPTIONAL REGULATOR, RRF2 FAMILY"/>
    <property type="match status" value="1"/>
</dbReference>
<protein>
    <submittedName>
        <fullName evidence="2">Rrf2 family transcriptional regulator</fullName>
    </submittedName>
</protein>
<dbReference type="CDD" id="cd00090">
    <property type="entry name" value="HTH_ARSR"/>
    <property type="match status" value="1"/>
</dbReference>
<dbReference type="GO" id="GO:0003700">
    <property type="term" value="F:DNA-binding transcription factor activity"/>
    <property type="evidence" value="ECO:0007669"/>
    <property type="project" value="TreeGrafter"/>
</dbReference>
<dbReference type="PANTHER" id="PTHR33221:SF5">
    <property type="entry name" value="HTH-TYPE TRANSCRIPTIONAL REGULATOR ISCR"/>
    <property type="match status" value="1"/>
</dbReference>
<dbReference type="Gene3D" id="1.10.10.10">
    <property type="entry name" value="Winged helix-like DNA-binding domain superfamily/Winged helix DNA-binding domain"/>
    <property type="match status" value="1"/>
</dbReference>
<comment type="caution">
    <text evidence="2">The sequence shown here is derived from an EMBL/GenBank/DDBJ whole genome shotgun (WGS) entry which is preliminary data.</text>
</comment>
<dbReference type="Proteomes" id="UP000320948">
    <property type="component" value="Unassembled WGS sequence"/>
</dbReference>
<accession>A0A6N4RCD6</accession>
<reference evidence="2 3" key="1">
    <citation type="journal article" date="2017" name="Nat. Commun.">
        <title>In situ click chemistry generation of cyclooxygenase-2 inhibitors.</title>
        <authorList>
            <person name="Bhardwaj A."/>
            <person name="Kaur J."/>
            <person name="Wuest M."/>
            <person name="Wuest F."/>
        </authorList>
    </citation>
    <scope>NUCLEOTIDE SEQUENCE [LARGE SCALE GENOMIC DNA]</scope>
    <source>
        <strain evidence="2">S2_018_000_R2_106</strain>
    </source>
</reference>
<gene>
    <name evidence="2" type="ORF">DI628_03275</name>
</gene>
<dbReference type="InterPro" id="IPR036390">
    <property type="entry name" value="WH_DNA-bd_sf"/>
</dbReference>
<dbReference type="SUPFAM" id="SSF46785">
    <property type="entry name" value="Winged helix' DNA-binding domain"/>
    <property type="match status" value="1"/>
</dbReference>
<dbReference type="AlphaFoldDB" id="A0A6N4RCD6"/>
<dbReference type="EMBL" id="VAFM01000001">
    <property type="protein sequence ID" value="TKW61662.1"/>
    <property type="molecule type" value="Genomic_DNA"/>
</dbReference>
<dbReference type="PROSITE" id="PS51197">
    <property type="entry name" value="HTH_RRF2_2"/>
    <property type="match status" value="1"/>
</dbReference>
<dbReference type="NCBIfam" id="TIGR00738">
    <property type="entry name" value="rrf2_super"/>
    <property type="match status" value="1"/>
</dbReference>
<dbReference type="GO" id="GO:0003677">
    <property type="term" value="F:DNA binding"/>
    <property type="evidence" value="ECO:0007669"/>
    <property type="project" value="UniProtKB-KW"/>
</dbReference>
<dbReference type="PROSITE" id="PS01332">
    <property type="entry name" value="HTH_RRF2_1"/>
    <property type="match status" value="1"/>
</dbReference>
<evidence type="ECO:0000313" key="2">
    <source>
        <dbReference type="EMBL" id="TKW61662.1"/>
    </source>
</evidence>
<evidence type="ECO:0000313" key="3">
    <source>
        <dbReference type="Proteomes" id="UP000320948"/>
    </source>
</evidence>
<dbReference type="InterPro" id="IPR036388">
    <property type="entry name" value="WH-like_DNA-bd_sf"/>
</dbReference>
<name>A0A6N4RCD6_BLAVI</name>
<organism evidence="2 3">
    <name type="scientific">Blastochloris viridis</name>
    <name type="common">Rhodopseudomonas viridis</name>
    <dbReference type="NCBI Taxonomy" id="1079"/>
    <lineage>
        <taxon>Bacteria</taxon>
        <taxon>Pseudomonadati</taxon>
        <taxon>Pseudomonadota</taxon>
        <taxon>Alphaproteobacteria</taxon>
        <taxon>Hyphomicrobiales</taxon>
        <taxon>Blastochloridaceae</taxon>
        <taxon>Blastochloris</taxon>
    </lineage>
</organism>
<dbReference type="GO" id="GO:0005829">
    <property type="term" value="C:cytosol"/>
    <property type="evidence" value="ECO:0007669"/>
    <property type="project" value="TreeGrafter"/>
</dbReference>
<dbReference type="InterPro" id="IPR011991">
    <property type="entry name" value="ArsR-like_HTH"/>
</dbReference>
<sequence>MHLSTRGRYAIMAMLDLALLSTQSSKPVTLAQIAERQQISLSYLEQLFAKLRKAGVVDSIRGPGGGYMIPKPLTLVMLADIVGAVDEVVDVTRCGMGDDPHGPHNGGGCVHGKKCNAHDLWSALGTHIESFLRRVSLQMVMDNDFEITQDAIVPVSFQSIRIV</sequence>
<proteinExistence type="predicted"/>